<feature type="compositionally biased region" description="Polar residues" evidence="1">
    <location>
        <begin position="307"/>
        <end position="328"/>
    </location>
</feature>
<feature type="region of interest" description="Disordered" evidence="1">
    <location>
        <begin position="143"/>
        <end position="212"/>
    </location>
</feature>
<feature type="compositionally biased region" description="Basic residues" evidence="1">
    <location>
        <begin position="188"/>
        <end position="198"/>
    </location>
</feature>
<feature type="compositionally biased region" description="Basic and acidic residues" evidence="1">
    <location>
        <begin position="203"/>
        <end position="212"/>
    </location>
</feature>
<proteinExistence type="predicted"/>
<feature type="region of interest" description="Disordered" evidence="1">
    <location>
        <begin position="397"/>
        <end position="425"/>
    </location>
</feature>
<evidence type="ECO:0000256" key="1">
    <source>
        <dbReference type="SAM" id="MobiDB-lite"/>
    </source>
</evidence>
<reference evidence="2" key="1">
    <citation type="submission" date="2021-02" db="EMBL/GenBank/DDBJ databases">
        <authorList>
            <person name="Nowell W R."/>
        </authorList>
    </citation>
    <scope>NUCLEOTIDE SEQUENCE</scope>
</reference>
<evidence type="ECO:0000313" key="2">
    <source>
        <dbReference type="EMBL" id="CAF3770664.1"/>
    </source>
</evidence>
<organism evidence="2 3">
    <name type="scientific">Rotaria socialis</name>
    <dbReference type="NCBI Taxonomy" id="392032"/>
    <lineage>
        <taxon>Eukaryota</taxon>
        <taxon>Metazoa</taxon>
        <taxon>Spiralia</taxon>
        <taxon>Gnathifera</taxon>
        <taxon>Rotifera</taxon>
        <taxon>Eurotatoria</taxon>
        <taxon>Bdelloidea</taxon>
        <taxon>Philodinida</taxon>
        <taxon>Philodinidae</taxon>
        <taxon>Rotaria</taxon>
    </lineage>
</organism>
<name>A0A818ZYZ9_9BILA</name>
<dbReference type="EMBL" id="CAJNYV010005646">
    <property type="protein sequence ID" value="CAF3770664.1"/>
    <property type="molecule type" value="Genomic_DNA"/>
</dbReference>
<feature type="compositionally biased region" description="Basic residues" evidence="1">
    <location>
        <begin position="237"/>
        <end position="265"/>
    </location>
</feature>
<accession>A0A818ZYZ9</accession>
<feature type="region of interest" description="Disordered" evidence="1">
    <location>
        <begin position="231"/>
        <end position="363"/>
    </location>
</feature>
<protein>
    <submittedName>
        <fullName evidence="2">Uncharacterized protein</fullName>
    </submittedName>
</protein>
<evidence type="ECO:0000313" key="3">
    <source>
        <dbReference type="Proteomes" id="UP000663865"/>
    </source>
</evidence>
<comment type="caution">
    <text evidence="2">The sequence shown here is derived from an EMBL/GenBank/DDBJ whole genome shotgun (WGS) entry which is preliminary data.</text>
</comment>
<sequence>MSIQRTAKSALHALQELYNAMDISCQQKKSLPVNDSENLVHALCNLSQLINHINQQGMCGYTPRINTNLASKQYDRKRINPFINPRLTKCDGNSMMDSETSESSLQSRQAYGECVLYHPIRIITTCADGPTVLHESDFVKHDKGKYRKNHDHNKKTSRSGSRGSRRSHRSQRSIHGRRASQSRDHGSRSSRRSSRHSRNTTSENRRSHSRERSKLLHRIFAYYLIIDSIGSRSSQRQTRRSHASPHRSHSRRRSSYSKSQRRRSSNRQNQQYRRHEIPSRPVSNIGNPIVPSYPSNQMRSTPIDIQPSRQHLYSRSLPSSSPMATASNGPILPSQMLTSTTPLPPPPALSALHNSHASSQVPNQQYRQLPLSSTIQNTNTTMYKPITNLLNDQFSSVQQVPSSSTSTGNTASLQQQQQQQPLSLSSDNSVLNNRIQNDILSSGISTLPTTNNVFTSRSGNCPECRAITRLLQWAPLKCYDAAGIRRGVFLAGPKSEQLLKALYSSIKDSSFSLDDIENCFCNDE</sequence>
<gene>
    <name evidence="2" type="ORF">KIK155_LOCUS30802</name>
</gene>
<dbReference type="AlphaFoldDB" id="A0A818ZYZ9"/>
<feature type="compositionally biased region" description="Basic residues" evidence="1">
    <location>
        <begin position="143"/>
        <end position="180"/>
    </location>
</feature>
<feature type="compositionally biased region" description="Low complexity" evidence="1">
    <location>
        <begin position="349"/>
        <end position="359"/>
    </location>
</feature>
<feature type="compositionally biased region" description="Low complexity" evidence="1">
    <location>
        <begin position="332"/>
        <end position="341"/>
    </location>
</feature>
<dbReference type="Proteomes" id="UP000663865">
    <property type="component" value="Unassembled WGS sequence"/>
</dbReference>